<protein>
    <recommendedName>
        <fullName evidence="5">Thiamine diphosphokinase</fullName>
        <ecNumber evidence="5">2.7.6.2</ecNumber>
    </recommendedName>
</protein>
<evidence type="ECO:0000256" key="5">
    <source>
        <dbReference type="NCBIfam" id="TIGR01378"/>
    </source>
</evidence>
<evidence type="ECO:0000256" key="3">
    <source>
        <dbReference type="ARBA" id="ARBA00022777"/>
    </source>
</evidence>
<evidence type="ECO:0000256" key="4">
    <source>
        <dbReference type="ARBA" id="ARBA00022840"/>
    </source>
</evidence>
<evidence type="ECO:0000256" key="1">
    <source>
        <dbReference type="ARBA" id="ARBA00022679"/>
    </source>
</evidence>
<dbReference type="GO" id="GO:0009229">
    <property type="term" value="P:thiamine diphosphate biosynthetic process"/>
    <property type="evidence" value="ECO:0007669"/>
    <property type="project" value="InterPro"/>
</dbReference>
<evidence type="ECO:0000259" key="6">
    <source>
        <dbReference type="SMART" id="SM00983"/>
    </source>
</evidence>
<dbReference type="GO" id="GO:0004788">
    <property type="term" value="F:thiamine diphosphokinase activity"/>
    <property type="evidence" value="ECO:0007669"/>
    <property type="project" value="UniProtKB-UniRule"/>
</dbReference>
<dbReference type="AlphaFoldDB" id="A0A7Y0HRK9"/>
<dbReference type="SUPFAM" id="SSF63999">
    <property type="entry name" value="Thiamin pyrophosphokinase, catalytic domain"/>
    <property type="match status" value="1"/>
</dbReference>
<dbReference type="InterPro" id="IPR036759">
    <property type="entry name" value="TPK_catalytic_sf"/>
</dbReference>
<dbReference type="RefSeq" id="WP_169171053.1">
    <property type="nucleotide sequence ID" value="NZ_JAAIII010000001.1"/>
</dbReference>
<comment type="caution">
    <text evidence="7">The sequence shown here is derived from an EMBL/GenBank/DDBJ whole genome shotgun (WGS) entry which is preliminary data.</text>
</comment>
<evidence type="ECO:0000256" key="2">
    <source>
        <dbReference type="ARBA" id="ARBA00022741"/>
    </source>
</evidence>
<dbReference type="GO" id="GO:0006772">
    <property type="term" value="P:thiamine metabolic process"/>
    <property type="evidence" value="ECO:0007669"/>
    <property type="project" value="UniProtKB-UniRule"/>
</dbReference>
<dbReference type="PANTHER" id="PTHR41299">
    <property type="entry name" value="THIAMINE PYROPHOSPHOKINASE"/>
    <property type="match status" value="1"/>
</dbReference>
<organism evidence="7 8">
    <name type="scientific">Bifidobacterium oedipodis</name>
    <dbReference type="NCBI Taxonomy" id="2675322"/>
    <lineage>
        <taxon>Bacteria</taxon>
        <taxon>Bacillati</taxon>
        <taxon>Actinomycetota</taxon>
        <taxon>Actinomycetes</taxon>
        <taxon>Bifidobacteriales</taxon>
        <taxon>Bifidobacteriaceae</taxon>
        <taxon>Bifidobacterium</taxon>
    </lineage>
</organism>
<evidence type="ECO:0000313" key="8">
    <source>
        <dbReference type="Proteomes" id="UP000532194"/>
    </source>
</evidence>
<dbReference type="EC" id="2.7.6.2" evidence="5"/>
<dbReference type="PANTHER" id="PTHR41299:SF1">
    <property type="entry name" value="THIAMINE PYROPHOSPHOKINASE"/>
    <property type="match status" value="1"/>
</dbReference>
<dbReference type="InterPro" id="IPR053149">
    <property type="entry name" value="TPK"/>
</dbReference>
<keyword evidence="4" id="KW-0067">ATP-binding</keyword>
<dbReference type="InterPro" id="IPR007373">
    <property type="entry name" value="Thiamin_PyroPKinase_B1-bd"/>
</dbReference>
<dbReference type="Pfam" id="PF04263">
    <property type="entry name" value="TPK_catalytic"/>
    <property type="match status" value="1"/>
</dbReference>
<dbReference type="Pfam" id="PF04265">
    <property type="entry name" value="TPK_B1_binding"/>
    <property type="match status" value="1"/>
</dbReference>
<name>A0A7Y0HRK9_9BIFI</name>
<dbReference type="InterPro" id="IPR007371">
    <property type="entry name" value="TPK_catalytic"/>
</dbReference>
<gene>
    <name evidence="7" type="ORF">G1C95_0171</name>
</gene>
<sequence length="253" mass="27027">MNVTQHDATTAPHQVCVIFAAGQYYAERPEVPAGAFVVAADGGYDHANELGVTPDVVIGDFDSIAQLPDTTDTIALPAQKDETDMPQAVKIGWNHGIREFHLYGGLGGRIDHSLANLQLLAGIAQHGGIGFLHGNGTVVTAIANGELTFAANQVAERRMVSVFAHSDHALGVTIRGLKYETQPVDWVNSHALGVSNEFLPGVASSISVREGTLIITYPAEAPAPEWNTSVQEAQSFGEIDDYESQLLSPLFRQ</sequence>
<dbReference type="GO" id="GO:0005524">
    <property type="term" value="F:ATP binding"/>
    <property type="evidence" value="ECO:0007669"/>
    <property type="project" value="UniProtKB-KW"/>
</dbReference>
<keyword evidence="8" id="KW-1185">Reference proteome</keyword>
<keyword evidence="2" id="KW-0547">Nucleotide-binding</keyword>
<dbReference type="InterPro" id="IPR006282">
    <property type="entry name" value="Thi_PPkinase"/>
</dbReference>
<dbReference type="GO" id="GO:0016301">
    <property type="term" value="F:kinase activity"/>
    <property type="evidence" value="ECO:0007669"/>
    <property type="project" value="UniProtKB-KW"/>
</dbReference>
<reference evidence="7 8" key="1">
    <citation type="submission" date="2020-02" db="EMBL/GenBank/DDBJ databases">
        <title>Characterization of phylogenetic diversity of novel bifidobacterial species isolated in Czech ZOOs.</title>
        <authorList>
            <person name="Lugli G.A."/>
            <person name="Vera N.B."/>
            <person name="Ventura M."/>
        </authorList>
    </citation>
    <scope>NUCLEOTIDE SEQUENCE [LARGE SCALE GENOMIC DNA]</scope>
    <source>
        <strain evidence="7 8">DSM 109957</strain>
    </source>
</reference>
<evidence type="ECO:0000313" key="7">
    <source>
        <dbReference type="EMBL" id="NMM92986.1"/>
    </source>
</evidence>
<keyword evidence="1" id="KW-0808">Transferase</keyword>
<dbReference type="NCBIfam" id="TIGR01378">
    <property type="entry name" value="thi_PPkinase"/>
    <property type="match status" value="1"/>
</dbReference>
<feature type="domain" description="Thiamin pyrophosphokinase thiamin-binding" evidence="6">
    <location>
        <begin position="145"/>
        <end position="214"/>
    </location>
</feature>
<dbReference type="CDD" id="cd07995">
    <property type="entry name" value="TPK"/>
    <property type="match status" value="1"/>
</dbReference>
<dbReference type="GO" id="GO:0030975">
    <property type="term" value="F:thiamine binding"/>
    <property type="evidence" value="ECO:0007669"/>
    <property type="project" value="InterPro"/>
</dbReference>
<dbReference type="Gene3D" id="3.40.50.10240">
    <property type="entry name" value="Thiamin pyrophosphokinase, catalytic domain"/>
    <property type="match status" value="1"/>
</dbReference>
<proteinExistence type="predicted"/>
<dbReference type="Proteomes" id="UP000532194">
    <property type="component" value="Unassembled WGS sequence"/>
</dbReference>
<dbReference type="SMART" id="SM00983">
    <property type="entry name" value="TPK_B1_binding"/>
    <property type="match status" value="1"/>
</dbReference>
<accession>A0A7Y0HRK9</accession>
<dbReference type="EMBL" id="JAAIII010000001">
    <property type="protein sequence ID" value="NMM92986.1"/>
    <property type="molecule type" value="Genomic_DNA"/>
</dbReference>
<keyword evidence="3 7" id="KW-0418">Kinase</keyword>